<dbReference type="EMBL" id="KN827462">
    <property type="protein sequence ID" value="KIK76484.1"/>
    <property type="molecule type" value="Genomic_DNA"/>
</dbReference>
<evidence type="ECO:0000313" key="3">
    <source>
        <dbReference type="Proteomes" id="UP000054538"/>
    </source>
</evidence>
<name>A0A0D0D848_9AGAM</name>
<protein>
    <submittedName>
        <fullName evidence="2">Unplaced genomic scaffold scaffold_2640, whole genome shotgun sequence</fullName>
    </submittedName>
</protein>
<reference evidence="2 3" key="1">
    <citation type="submission" date="2014-04" db="EMBL/GenBank/DDBJ databases">
        <authorList>
            <consortium name="DOE Joint Genome Institute"/>
            <person name="Kuo A."/>
            <person name="Kohler A."/>
            <person name="Jargeat P."/>
            <person name="Nagy L.G."/>
            <person name="Floudas D."/>
            <person name="Copeland A."/>
            <person name="Barry K.W."/>
            <person name="Cichocki N."/>
            <person name="Veneault-Fourrey C."/>
            <person name="LaButti K."/>
            <person name="Lindquist E.A."/>
            <person name="Lipzen A."/>
            <person name="Lundell T."/>
            <person name="Morin E."/>
            <person name="Murat C."/>
            <person name="Sun H."/>
            <person name="Tunlid A."/>
            <person name="Henrissat B."/>
            <person name="Grigoriev I.V."/>
            <person name="Hibbett D.S."/>
            <person name="Martin F."/>
            <person name="Nordberg H.P."/>
            <person name="Cantor M.N."/>
            <person name="Hua S.X."/>
        </authorList>
    </citation>
    <scope>NUCLEOTIDE SEQUENCE [LARGE SCALE GENOMIC DNA]</scope>
    <source>
        <strain evidence="2 3">Ve08.2h10</strain>
    </source>
</reference>
<sequence>MDLFASPPMRPHPISTNPHPFPPTQPQTPLFLPDLDEGVEMSPPPFTAPRNIETVAIHASLPAHLLKQPRPTPSQGILAIDPLASPPTRGNPGSSAIPAHAININFSLPPRPVHFREPPDFAPVALLDCASEPVASSSHSTTQSAQLPLSSATQPDDPWALYLKVQSLIQTVVGSWNISAGETDAHQSELFSSFASLY</sequence>
<organism evidence="2 3">
    <name type="scientific">Paxillus rubicundulus Ve08.2h10</name>
    <dbReference type="NCBI Taxonomy" id="930991"/>
    <lineage>
        <taxon>Eukaryota</taxon>
        <taxon>Fungi</taxon>
        <taxon>Dikarya</taxon>
        <taxon>Basidiomycota</taxon>
        <taxon>Agaricomycotina</taxon>
        <taxon>Agaricomycetes</taxon>
        <taxon>Agaricomycetidae</taxon>
        <taxon>Boletales</taxon>
        <taxon>Paxilineae</taxon>
        <taxon>Paxillaceae</taxon>
        <taxon>Paxillus</taxon>
    </lineage>
</organism>
<dbReference type="OrthoDB" id="2677017at2759"/>
<feature type="region of interest" description="Disordered" evidence="1">
    <location>
        <begin position="1"/>
        <end position="23"/>
    </location>
</feature>
<dbReference type="HOGENOM" id="CLU_101444_0_0_1"/>
<reference evidence="3" key="2">
    <citation type="submission" date="2015-01" db="EMBL/GenBank/DDBJ databases">
        <title>Evolutionary Origins and Diversification of the Mycorrhizal Mutualists.</title>
        <authorList>
            <consortium name="DOE Joint Genome Institute"/>
            <consortium name="Mycorrhizal Genomics Consortium"/>
            <person name="Kohler A."/>
            <person name="Kuo A."/>
            <person name="Nagy L.G."/>
            <person name="Floudas D."/>
            <person name="Copeland A."/>
            <person name="Barry K.W."/>
            <person name="Cichocki N."/>
            <person name="Veneault-Fourrey C."/>
            <person name="LaButti K."/>
            <person name="Lindquist E.A."/>
            <person name="Lipzen A."/>
            <person name="Lundell T."/>
            <person name="Morin E."/>
            <person name="Murat C."/>
            <person name="Riley R."/>
            <person name="Ohm R."/>
            <person name="Sun H."/>
            <person name="Tunlid A."/>
            <person name="Henrissat B."/>
            <person name="Grigoriev I.V."/>
            <person name="Hibbett D.S."/>
            <person name="Martin F."/>
        </authorList>
    </citation>
    <scope>NUCLEOTIDE SEQUENCE [LARGE SCALE GENOMIC DNA]</scope>
    <source>
        <strain evidence="3">Ve08.2h10</strain>
    </source>
</reference>
<proteinExistence type="predicted"/>
<keyword evidence="3" id="KW-1185">Reference proteome</keyword>
<evidence type="ECO:0000313" key="2">
    <source>
        <dbReference type="EMBL" id="KIK76484.1"/>
    </source>
</evidence>
<evidence type="ECO:0000256" key="1">
    <source>
        <dbReference type="SAM" id="MobiDB-lite"/>
    </source>
</evidence>
<accession>A0A0D0D848</accession>
<gene>
    <name evidence="2" type="ORF">PAXRUDRAFT_18177</name>
</gene>
<dbReference type="Proteomes" id="UP000054538">
    <property type="component" value="Unassembled WGS sequence"/>
</dbReference>
<dbReference type="AlphaFoldDB" id="A0A0D0D848"/>
<dbReference type="InParanoid" id="A0A0D0D848"/>